<gene>
    <name evidence="2" type="ORF">IB285_04500</name>
</gene>
<organism evidence="2 3">
    <name type="scientific">Erythrobacter rubeus</name>
    <dbReference type="NCBI Taxonomy" id="2760803"/>
    <lineage>
        <taxon>Bacteria</taxon>
        <taxon>Pseudomonadati</taxon>
        <taxon>Pseudomonadota</taxon>
        <taxon>Alphaproteobacteria</taxon>
        <taxon>Sphingomonadales</taxon>
        <taxon>Erythrobacteraceae</taxon>
        <taxon>Erythrobacter/Porphyrobacter group</taxon>
        <taxon>Erythrobacter</taxon>
    </lineage>
</organism>
<protein>
    <submittedName>
        <fullName evidence="2">N-formylglutamate amidohydrolase</fullName>
    </submittedName>
</protein>
<dbReference type="RefSeq" id="WP_190787055.1">
    <property type="nucleotide sequence ID" value="NZ_JACXLC010000001.1"/>
</dbReference>
<evidence type="ECO:0000313" key="3">
    <source>
        <dbReference type="Proteomes" id="UP000635384"/>
    </source>
</evidence>
<feature type="compositionally biased region" description="Basic and acidic residues" evidence="1">
    <location>
        <begin position="16"/>
        <end position="31"/>
    </location>
</feature>
<accession>A0ABR8KM19</accession>
<comment type="caution">
    <text evidence="2">The sequence shown here is derived from an EMBL/GenBank/DDBJ whole genome shotgun (WGS) entry which is preliminary data.</text>
</comment>
<sequence>MKSPDHPIDAPSNKVESLRVERVGSDRELRSKRGGAVSGTCAEGLFGPAFTHVSPVSMPLPVLIAVPHAGRVYPSDTLAQMRDAHLSQLRLEDRYVDKLAVEIAKATGTGLLVAHAPRAMIDLNRAHDDVDWNMISGPTRRSDTGNLAVTGVNHRARSGLGLVPRRLPGFGDIWCEKLSRDELDRRVDRIHRPYHTFLSNELERIRAEWGAALLVDLHSMPPLRRQNGQQAAPQIVLGDRFGASCQHSLTAGSIRYLERSGCPVAHNRPYSGGYVLDRHGAPSRGVHALQIEVCRGAYLDEWLSEPSDALPGLAQMIAGLVRELGAQVAHLAANGETAQAAE</sequence>
<evidence type="ECO:0000256" key="1">
    <source>
        <dbReference type="SAM" id="MobiDB-lite"/>
    </source>
</evidence>
<dbReference type="Pfam" id="PF05013">
    <property type="entry name" value="FGase"/>
    <property type="match status" value="1"/>
</dbReference>
<dbReference type="Gene3D" id="3.40.630.40">
    <property type="entry name" value="Zn-dependent exopeptidases"/>
    <property type="match status" value="1"/>
</dbReference>
<dbReference type="EMBL" id="JACXLC010000001">
    <property type="protein sequence ID" value="MBD2841517.1"/>
    <property type="molecule type" value="Genomic_DNA"/>
</dbReference>
<feature type="region of interest" description="Disordered" evidence="1">
    <location>
        <begin position="1"/>
        <end position="35"/>
    </location>
</feature>
<name>A0ABR8KM19_9SPHN</name>
<keyword evidence="3" id="KW-1185">Reference proteome</keyword>
<dbReference type="SUPFAM" id="SSF53187">
    <property type="entry name" value="Zn-dependent exopeptidases"/>
    <property type="match status" value="1"/>
</dbReference>
<proteinExistence type="predicted"/>
<dbReference type="InterPro" id="IPR007709">
    <property type="entry name" value="N-FG_amidohydro"/>
</dbReference>
<evidence type="ECO:0000313" key="2">
    <source>
        <dbReference type="EMBL" id="MBD2841517.1"/>
    </source>
</evidence>
<dbReference type="Proteomes" id="UP000635384">
    <property type="component" value="Unassembled WGS sequence"/>
</dbReference>
<reference evidence="2 3" key="1">
    <citation type="submission" date="2020-09" db="EMBL/GenBank/DDBJ databases">
        <authorList>
            <person name="Yoon J.-W."/>
        </authorList>
    </citation>
    <scope>NUCLEOTIDE SEQUENCE [LARGE SCALE GENOMIC DNA]</scope>
    <source>
        <strain evidence="2 3">KMU-140</strain>
    </source>
</reference>